<dbReference type="AlphaFoldDB" id="A0A4V6YSX5"/>
<accession>A0A4V6YSX5</accession>
<reference evidence="2 3" key="1">
    <citation type="journal article" date="2015" name="Genome Biol.">
        <title>Comparative genomics of Steinernema reveals deeply conserved gene regulatory networks.</title>
        <authorList>
            <person name="Dillman A.R."/>
            <person name="Macchietto M."/>
            <person name="Porter C.F."/>
            <person name="Rogers A."/>
            <person name="Williams B."/>
            <person name="Antoshechkin I."/>
            <person name="Lee M.M."/>
            <person name="Goodwin Z."/>
            <person name="Lu X."/>
            <person name="Lewis E.E."/>
            <person name="Goodrich-Blair H."/>
            <person name="Stock S.P."/>
            <person name="Adams B.J."/>
            <person name="Sternberg P.W."/>
            <person name="Mortazavi A."/>
        </authorList>
    </citation>
    <scope>NUCLEOTIDE SEQUENCE [LARGE SCALE GENOMIC DNA]</scope>
    <source>
        <strain evidence="2 3">ALL</strain>
    </source>
</reference>
<proteinExistence type="predicted"/>
<name>A0A4V6YSX5_STECR</name>
<dbReference type="EMBL" id="CM016762">
    <property type="protein sequence ID" value="TMS37473.1"/>
    <property type="molecule type" value="Genomic_DNA"/>
</dbReference>
<gene>
    <name evidence="2" type="ORF">L596_004396</name>
</gene>
<sequence>MPLLSDRNVSETTNSDRVCISSSPPTSHSAPKHNKTDRARHISCPAHCNFSRWSQAKILICRYMFLGASKF</sequence>
<dbReference type="Proteomes" id="UP000298663">
    <property type="component" value="Chromosome X"/>
</dbReference>
<keyword evidence="3" id="KW-1185">Reference proteome</keyword>
<feature type="region of interest" description="Disordered" evidence="1">
    <location>
        <begin position="1"/>
        <end position="36"/>
    </location>
</feature>
<feature type="compositionally biased region" description="Polar residues" evidence="1">
    <location>
        <begin position="10"/>
        <end position="29"/>
    </location>
</feature>
<evidence type="ECO:0000313" key="3">
    <source>
        <dbReference type="Proteomes" id="UP000298663"/>
    </source>
</evidence>
<organism evidence="2 3">
    <name type="scientific">Steinernema carpocapsae</name>
    <name type="common">Entomopathogenic nematode</name>
    <dbReference type="NCBI Taxonomy" id="34508"/>
    <lineage>
        <taxon>Eukaryota</taxon>
        <taxon>Metazoa</taxon>
        <taxon>Ecdysozoa</taxon>
        <taxon>Nematoda</taxon>
        <taxon>Chromadorea</taxon>
        <taxon>Rhabditida</taxon>
        <taxon>Tylenchina</taxon>
        <taxon>Panagrolaimomorpha</taxon>
        <taxon>Strongyloidoidea</taxon>
        <taxon>Steinernematidae</taxon>
        <taxon>Steinernema</taxon>
    </lineage>
</organism>
<evidence type="ECO:0000256" key="1">
    <source>
        <dbReference type="SAM" id="MobiDB-lite"/>
    </source>
</evidence>
<reference evidence="2 3" key="2">
    <citation type="journal article" date="2019" name="G3 (Bethesda)">
        <title>Hybrid Assembly of the Genome of the Entomopathogenic Nematode Steinernema carpocapsae Identifies the X-Chromosome.</title>
        <authorList>
            <person name="Serra L."/>
            <person name="Macchietto M."/>
            <person name="Macias-Munoz A."/>
            <person name="McGill C.J."/>
            <person name="Rodriguez I.M."/>
            <person name="Rodriguez B."/>
            <person name="Murad R."/>
            <person name="Mortazavi A."/>
        </authorList>
    </citation>
    <scope>NUCLEOTIDE SEQUENCE [LARGE SCALE GENOMIC DNA]</scope>
    <source>
        <strain evidence="2 3">ALL</strain>
    </source>
</reference>
<protein>
    <submittedName>
        <fullName evidence="2">Uncharacterized protein</fullName>
    </submittedName>
</protein>
<dbReference type="EMBL" id="AZBU02000001">
    <property type="protein sequence ID" value="TMS37473.1"/>
    <property type="molecule type" value="Genomic_DNA"/>
</dbReference>
<comment type="caution">
    <text evidence="2">The sequence shown here is derived from an EMBL/GenBank/DDBJ whole genome shotgun (WGS) entry which is preliminary data.</text>
</comment>
<evidence type="ECO:0000313" key="2">
    <source>
        <dbReference type="EMBL" id="TMS37473.1"/>
    </source>
</evidence>